<dbReference type="EMBL" id="MZ334525">
    <property type="protein sequence ID" value="UBF23268.1"/>
    <property type="molecule type" value="Genomic_DNA"/>
</dbReference>
<keyword evidence="2" id="KW-1185">Reference proteome</keyword>
<protein>
    <submittedName>
        <fullName evidence="1">Uncharacterized protein</fullName>
    </submittedName>
</protein>
<dbReference type="Proteomes" id="UP000827814">
    <property type="component" value="Segment"/>
</dbReference>
<reference evidence="1" key="1">
    <citation type="submission" date="2021-05" db="EMBL/GenBank/DDBJ databases">
        <title>Diversity, taxonomy and evolution of archaeal viruses of the class Caudoviricetes.</title>
        <authorList>
            <person name="Liu Y."/>
            <person name="Demina T.A."/>
            <person name="Roux S."/>
            <person name="Aiewsakun P."/>
            <person name="Kazlauskas D."/>
            <person name="Simmonds P."/>
            <person name="Prangishvili D."/>
            <person name="Oksanen H.M."/>
            <person name="Krupovic M."/>
        </authorList>
    </citation>
    <scope>NUCLEOTIDE SEQUENCE</scope>
    <source>
        <strain evidence="1">HATV-2/44</strain>
    </source>
</reference>
<evidence type="ECO:0000313" key="1">
    <source>
        <dbReference type="EMBL" id="UBF23268.1"/>
    </source>
</evidence>
<evidence type="ECO:0000313" key="2">
    <source>
        <dbReference type="Proteomes" id="UP000827814"/>
    </source>
</evidence>
<organism evidence="1 2">
    <name type="scientific">Haloarcula tailed virus 2</name>
    <dbReference type="NCBI Taxonomy" id="2877989"/>
    <lineage>
        <taxon>Viruses</taxon>
        <taxon>Duplodnaviria</taxon>
        <taxon>Heunggongvirae</taxon>
        <taxon>Uroviricota</taxon>
        <taxon>Caudoviricetes</taxon>
        <taxon>Thumleimavirales</taxon>
        <taxon>Soleiviridae</taxon>
        <taxon>Eilatmyovirus</taxon>
        <taxon>Eilatmyovirus salis</taxon>
        <taxon>Eilatmyovirus HATV2</taxon>
    </lineage>
</organism>
<gene>
    <name evidence="1" type="ORF">HATV-2_gp117</name>
</gene>
<name>A0AAE9BZB4_9CAUD</name>
<proteinExistence type="predicted"/>
<accession>A0AAE9BZB4</accession>
<sequence>MTIIKQVTTKRFVQSIQAWEAKEPEKAAFVDCVATDKTDYFMSPLYNAGFGVTNSGEIVSLFNDNGPKGIGMSFVKLAIDMGATYLWCFDGKLPELYSEHGFTVCDSIEWNEKYAPDNWNYSKYGTPNVVKMELQE</sequence>